<evidence type="ECO:0000256" key="1">
    <source>
        <dbReference type="SAM" id="Phobius"/>
    </source>
</evidence>
<feature type="transmembrane region" description="Helical" evidence="1">
    <location>
        <begin position="65"/>
        <end position="85"/>
    </location>
</feature>
<dbReference type="Proteomes" id="UP000050996">
    <property type="component" value="Unassembled WGS sequence"/>
</dbReference>
<dbReference type="AlphaFoldDB" id="A0A0Q3T883"/>
<evidence type="ECO:0008006" key="4">
    <source>
        <dbReference type="Google" id="ProtNLM"/>
    </source>
</evidence>
<evidence type="ECO:0000313" key="2">
    <source>
        <dbReference type="EMBL" id="KQL19709.1"/>
    </source>
</evidence>
<keyword evidence="1" id="KW-0472">Membrane</keyword>
<sequence>MKRQVEDNDFDVSLKKLNTDLKWKTKRKQELRNRIITDIDSLETKENSKNFFLSTRKKRKVIRSLSYTGIALLIGFGLFIGSAFISPAIAEVAAKIPYLNKIFHSEPINRTIWKELEERGYHLSGVGGNARYLHISIDGSEQYYQDVRDEVKEIAANILKEKDYDGYKIEVERHVNRVPSISERDQAISEALEESYNHLIELQFNVLAQGYSYSAPNSEKVIVHIDIPNTEKRIEELKNVVNECLKAKNIDSYSIKINKINLSQKEKEARWNEIFQVIIEGLTAKKEYKVTGFAYSFHPAPLQIIIKTSINASEKDADEKVRIIERTINEFLNSEEIQSKIGGDQYKIIIRGKDKQRIN</sequence>
<dbReference type="PATRIC" id="fig|1637975.4.peg.2835"/>
<proteinExistence type="predicted"/>
<name>A0A0Q3T883_9BACI</name>
<keyword evidence="1" id="KW-0812">Transmembrane</keyword>
<evidence type="ECO:0000313" key="3">
    <source>
        <dbReference type="Proteomes" id="UP000050996"/>
    </source>
</evidence>
<dbReference type="Pfam" id="PF13222">
    <property type="entry name" value="DUF4030"/>
    <property type="match status" value="1"/>
</dbReference>
<keyword evidence="1" id="KW-1133">Transmembrane helix</keyword>
<dbReference type="STRING" id="1637975.AN957_14780"/>
<dbReference type="InterPro" id="IPR025108">
    <property type="entry name" value="DUF4030"/>
</dbReference>
<comment type="caution">
    <text evidence="2">The sequence shown here is derived from an EMBL/GenBank/DDBJ whole genome shotgun (WGS) entry which is preliminary data.</text>
</comment>
<accession>A0A0Q3T883</accession>
<gene>
    <name evidence="2" type="ORF">AN957_14780</name>
</gene>
<dbReference type="RefSeq" id="WP_053476241.1">
    <property type="nucleotide sequence ID" value="NZ_CP085712.1"/>
</dbReference>
<organism evidence="2 3">
    <name type="scientific">Cytobacillus solani</name>
    <dbReference type="NCBI Taxonomy" id="1637975"/>
    <lineage>
        <taxon>Bacteria</taxon>
        <taxon>Bacillati</taxon>
        <taxon>Bacillota</taxon>
        <taxon>Bacilli</taxon>
        <taxon>Bacillales</taxon>
        <taxon>Bacillaceae</taxon>
        <taxon>Cytobacillus</taxon>
    </lineage>
</organism>
<protein>
    <recommendedName>
        <fullName evidence="4">DUF4030 domain-containing protein</fullName>
    </recommendedName>
</protein>
<dbReference type="EMBL" id="LJIX01000006">
    <property type="protein sequence ID" value="KQL19709.1"/>
    <property type="molecule type" value="Genomic_DNA"/>
</dbReference>
<keyword evidence="3" id="KW-1185">Reference proteome</keyword>
<reference evidence="2 3" key="1">
    <citation type="submission" date="2015-09" db="EMBL/GenBank/DDBJ databases">
        <title>Genome sequencing project for genomic taxonomy and phylogenomics of Bacillus-like bacteria.</title>
        <authorList>
            <person name="Liu B."/>
            <person name="Wang J."/>
            <person name="Zhu Y."/>
            <person name="Liu G."/>
            <person name="Chen Q."/>
            <person name="Chen Z."/>
            <person name="Lan J."/>
            <person name="Che J."/>
            <person name="Ge C."/>
            <person name="Shi H."/>
            <person name="Pan Z."/>
            <person name="Liu X."/>
        </authorList>
    </citation>
    <scope>NUCLEOTIDE SEQUENCE [LARGE SCALE GENOMIC DNA]</scope>
    <source>
        <strain evidence="2 3">FJAT-18043</strain>
    </source>
</reference>